<organism evidence="2 3">
    <name type="scientific">Sporofaciens musculi</name>
    <dbReference type="NCBI Taxonomy" id="2681861"/>
    <lineage>
        <taxon>Bacteria</taxon>
        <taxon>Bacillati</taxon>
        <taxon>Bacillota</taxon>
        <taxon>Clostridia</taxon>
        <taxon>Lachnospirales</taxon>
        <taxon>Lachnospiraceae</taxon>
        <taxon>Sporofaciens</taxon>
    </lineage>
</organism>
<keyword evidence="1" id="KW-1133">Transmembrane helix</keyword>
<name>A0A7X3MEG6_9FIRM</name>
<feature type="transmembrane region" description="Helical" evidence="1">
    <location>
        <begin position="99"/>
        <end position="125"/>
    </location>
</feature>
<accession>A0A7X3MEG6</accession>
<comment type="caution">
    <text evidence="2">The sequence shown here is derived from an EMBL/GenBank/DDBJ whole genome shotgun (WGS) entry which is preliminary data.</text>
</comment>
<proteinExistence type="predicted"/>
<evidence type="ECO:0000313" key="2">
    <source>
        <dbReference type="EMBL" id="MXP74825.1"/>
    </source>
</evidence>
<dbReference type="AlphaFoldDB" id="A0A7X3MEG6"/>
<keyword evidence="1" id="KW-0812">Transmembrane</keyword>
<dbReference type="Proteomes" id="UP000460412">
    <property type="component" value="Unassembled WGS sequence"/>
</dbReference>
<feature type="transmembrane region" description="Helical" evidence="1">
    <location>
        <begin position="137"/>
        <end position="160"/>
    </location>
</feature>
<gene>
    <name evidence="2" type="ORF">GN277_05340</name>
</gene>
<protein>
    <submittedName>
        <fullName evidence="2">DUF624 domain-containing protein</fullName>
    </submittedName>
</protein>
<feature type="transmembrane region" description="Helical" evidence="1">
    <location>
        <begin position="166"/>
        <end position="191"/>
    </location>
</feature>
<feature type="transmembrane region" description="Helical" evidence="1">
    <location>
        <begin position="20"/>
        <end position="47"/>
    </location>
</feature>
<evidence type="ECO:0000313" key="3">
    <source>
        <dbReference type="Proteomes" id="UP000460412"/>
    </source>
</evidence>
<dbReference type="Pfam" id="PF04854">
    <property type="entry name" value="DUF624"/>
    <property type="match status" value="1"/>
</dbReference>
<keyword evidence="1" id="KW-0472">Membrane</keyword>
<dbReference type="InterPro" id="IPR006938">
    <property type="entry name" value="DUF624"/>
</dbReference>
<dbReference type="EMBL" id="WUQX01000001">
    <property type="protein sequence ID" value="MXP74825.1"/>
    <property type="molecule type" value="Genomic_DNA"/>
</dbReference>
<evidence type="ECO:0000256" key="1">
    <source>
        <dbReference type="SAM" id="Phobius"/>
    </source>
</evidence>
<keyword evidence="3" id="KW-1185">Reference proteome</keyword>
<sequence length="206" mass="23325">MKFFDYNSGFMRFSLLLSRLTLLNLIWLLCCIPLVTAGASTAAQYYSIKQLINGDTAVFKNFRTGMKLYWKGATITWLILAVLSGIFSMAYYILTTADIPARAVLLSVAALAFLTLLLTMLWVYPVMINFVGNLREIFFNAFIFTFMYAPLTLIAAAFYVAAGFLLIRFILTRGLVILFGQALVVYANLNLFDKVFQKYRKTDEAL</sequence>
<reference evidence="2 3" key="1">
    <citation type="submission" date="2019-12" db="EMBL/GenBank/DDBJ databases">
        <title>Sporaefaciens musculi gen. nov., sp. nov., a novel bacterium isolated from the caecum of an obese mouse.</title>
        <authorList>
            <person name="Rasmussen T.S."/>
            <person name="Streidl T."/>
            <person name="Hitch T.C.A."/>
            <person name="Wortmann E."/>
            <person name="Deptula P."/>
            <person name="Hansen M."/>
            <person name="Nielsen D.S."/>
            <person name="Clavel T."/>
            <person name="Vogensen F.K."/>
        </authorList>
    </citation>
    <scope>NUCLEOTIDE SEQUENCE [LARGE SCALE GENOMIC DNA]</scope>
    <source>
        <strain evidence="2 3">WCA-9-b2</strain>
    </source>
</reference>
<dbReference type="RefSeq" id="WP_159750157.1">
    <property type="nucleotide sequence ID" value="NZ_CASSPE010000013.1"/>
</dbReference>
<feature type="transmembrane region" description="Helical" evidence="1">
    <location>
        <begin position="68"/>
        <end position="93"/>
    </location>
</feature>